<accession>A0A6L5WH99</accession>
<name>A0A6L5WH99_9BACT</name>
<reference evidence="1 2" key="2">
    <citation type="submission" date="2020-03" db="EMBL/GenBank/DDBJ databases">
        <title>Campylobacter portucalensis sp. nov., a new species of Campylobacter isolated from the reproductive tract of bulls.</title>
        <authorList>
            <person name="Silva M.F."/>
            <person name="Pereira G."/>
            <person name="Carneiro C."/>
            <person name="Hemphill A."/>
            <person name="Mateus L."/>
            <person name="Lopes-Da-Costa L."/>
            <person name="Silva E."/>
        </authorList>
    </citation>
    <scope>NUCLEOTIDE SEQUENCE [LARGE SCALE GENOMIC DNA]</scope>
    <source>
        <strain evidence="1 2">FMV-PI01</strain>
    </source>
</reference>
<sequence>MTNIELNSYKAFFSTYKGGESLNLSCKTLPFRKDGNKALDGLYALASLRVSLPLVSGMGDYLGRYIILNIIENMNVFDNSGRFFYQSFSLELEKDYEDL</sequence>
<protein>
    <submittedName>
        <fullName evidence="1">Oxidoreductase</fullName>
    </submittedName>
</protein>
<reference evidence="1 2" key="1">
    <citation type="submission" date="2019-09" db="EMBL/GenBank/DDBJ databases">
        <authorList>
            <person name="Silva M."/>
            <person name="Pereira G."/>
            <person name="Lopes-Da-Costa L."/>
            <person name="Silva E."/>
        </authorList>
    </citation>
    <scope>NUCLEOTIDE SEQUENCE [LARGE SCALE GENOMIC DNA]</scope>
    <source>
        <strain evidence="1 2">FMV-PI01</strain>
    </source>
</reference>
<organism evidence="1 2">
    <name type="scientific">Campylobacter portucalensis</name>
    <dbReference type="NCBI Taxonomy" id="2608384"/>
    <lineage>
        <taxon>Bacteria</taxon>
        <taxon>Pseudomonadati</taxon>
        <taxon>Campylobacterota</taxon>
        <taxon>Epsilonproteobacteria</taxon>
        <taxon>Campylobacterales</taxon>
        <taxon>Campylobacteraceae</taxon>
        <taxon>Campylobacter</taxon>
    </lineage>
</organism>
<dbReference type="AlphaFoldDB" id="A0A6L5WH99"/>
<evidence type="ECO:0000313" key="1">
    <source>
        <dbReference type="EMBL" id="MSN96439.1"/>
    </source>
</evidence>
<comment type="caution">
    <text evidence="1">The sequence shown here is derived from an EMBL/GenBank/DDBJ whole genome shotgun (WGS) entry which is preliminary data.</text>
</comment>
<proteinExistence type="predicted"/>
<dbReference type="Proteomes" id="UP000476338">
    <property type="component" value="Unassembled WGS sequence"/>
</dbReference>
<gene>
    <name evidence="1" type="ORF">F1B92_04495</name>
</gene>
<dbReference type="RefSeq" id="WP_154570710.1">
    <property type="nucleotide sequence ID" value="NZ_VWSJ01000012.1"/>
</dbReference>
<dbReference type="Pfam" id="PF06995">
    <property type="entry name" value="Phage_P2_GpU"/>
    <property type="match status" value="1"/>
</dbReference>
<dbReference type="EMBL" id="VWSJ01000012">
    <property type="protein sequence ID" value="MSN96439.1"/>
    <property type="molecule type" value="Genomic_DNA"/>
</dbReference>
<evidence type="ECO:0000313" key="2">
    <source>
        <dbReference type="Proteomes" id="UP000476338"/>
    </source>
</evidence>
<keyword evidence="2" id="KW-1185">Reference proteome</keyword>
<dbReference type="InterPro" id="IPR009734">
    <property type="entry name" value="Myoviridae_GpU"/>
</dbReference>